<evidence type="ECO:0000313" key="3">
    <source>
        <dbReference type="Proteomes" id="UP000270296"/>
    </source>
</evidence>
<keyword evidence="3" id="KW-1185">Reference proteome</keyword>
<accession>A0A183J0A3</accession>
<feature type="compositionally biased region" description="Basic residues" evidence="1">
    <location>
        <begin position="76"/>
        <end position="86"/>
    </location>
</feature>
<proteinExistence type="predicted"/>
<name>A0A183J0A3_9BILA</name>
<evidence type="ECO:0000256" key="1">
    <source>
        <dbReference type="SAM" id="MobiDB-lite"/>
    </source>
</evidence>
<feature type="region of interest" description="Disordered" evidence="1">
    <location>
        <begin position="1"/>
        <end position="34"/>
    </location>
</feature>
<evidence type="ECO:0000313" key="2">
    <source>
        <dbReference type="EMBL" id="VDP22404.1"/>
    </source>
</evidence>
<dbReference type="EMBL" id="UZAM01012556">
    <property type="protein sequence ID" value="VDP22404.1"/>
    <property type="molecule type" value="Genomic_DNA"/>
</dbReference>
<dbReference type="AlphaFoldDB" id="A0A183J0A3"/>
<reference evidence="2 3" key="2">
    <citation type="submission" date="2018-11" db="EMBL/GenBank/DDBJ databases">
        <authorList>
            <consortium name="Pathogen Informatics"/>
        </authorList>
    </citation>
    <scope>NUCLEOTIDE SEQUENCE [LARGE SCALE GENOMIC DNA]</scope>
</reference>
<organism evidence="4">
    <name type="scientific">Soboliphyme baturini</name>
    <dbReference type="NCBI Taxonomy" id="241478"/>
    <lineage>
        <taxon>Eukaryota</taxon>
        <taxon>Metazoa</taxon>
        <taxon>Ecdysozoa</taxon>
        <taxon>Nematoda</taxon>
        <taxon>Enoplea</taxon>
        <taxon>Dorylaimia</taxon>
        <taxon>Dioctophymatida</taxon>
        <taxon>Dioctophymatoidea</taxon>
        <taxon>Soboliphymatidae</taxon>
        <taxon>Soboliphyme</taxon>
    </lineage>
</organism>
<dbReference type="WBParaSite" id="SBAD_0000963401-mRNA-1">
    <property type="protein sequence ID" value="SBAD_0000963401-mRNA-1"/>
    <property type="gene ID" value="SBAD_0000963401"/>
</dbReference>
<feature type="region of interest" description="Disordered" evidence="1">
    <location>
        <begin position="70"/>
        <end position="94"/>
    </location>
</feature>
<protein>
    <submittedName>
        <fullName evidence="2 4">Uncharacterized protein</fullName>
    </submittedName>
</protein>
<dbReference type="Proteomes" id="UP000270296">
    <property type="component" value="Unassembled WGS sequence"/>
</dbReference>
<gene>
    <name evidence="2" type="ORF">SBAD_LOCUS9301</name>
</gene>
<reference evidence="4" key="1">
    <citation type="submission" date="2016-06" db="UniProtKB">
        <authorList>
            <consortium name="WormBaseParasite"/>
        </authorList>
    </citation>
    <scope>IDENTIFICATION</scope>
</reference>
<sequence length="94" mass="11012">MSTERCYEEESRRGVTEHDETRRDATCRDERRRPADIHLHVRVRIRVPCDTNTSTSTDVAIDYIRSTDARSVPSRANRRPSVRRQRLMATSQVL</sequence>
<evidence type="ECO:0000313" key="4">
    <source>
        <dbReference type="WBParaSite" id="SBAD_0000963401-mRNA-1"/>
    </source>
</evidence>